<reference evidence="3" key="1">
    <citation type="journal article" date="2017" name="Nat. Microbiol.">
        <title>Global analysis of biosynthetic gene clusters reveals vast potential of secondary metabolite production in Penicillium species.</title>
        <authorList>
            <person name="Nielsen J.C."/>
            <person name="Grijseels S."/>
            <person name="Prigent S."/>
            <person name="Ji B."/>
            <person name="Dainat J."/>
            <person name="Nielsen K.F."/>
            <person name="Frisvad J.C."/>
            <person name="Workman M."/>
            <person name="Nielsen J."/>
        </authorList>
    </citation>
    <scope>NUCLEOTIDE SEQUENCE [LARGE SCALE GENOMIC DNA]</scope>
    <source>
        <strain evidence="3">IBT 29525</strain>
    </source>
</reference>
<feature type="signal peptide" evidence="1">
    <location>
        <begin position="1"/>
        <end position="20"/>
    </location>
</feature>
<proteinExistence type="predicted"/>
<organism evidence="2 3">
    <name type="scientific">Penicillium solitum</name>
    <dbReference type="NCBI Taxonomy" id="60172"/>
    <lineage>
        <taxon>Eukaryota</taxon>
        <taxon>Fungi</taxon>
        <taxon>Dikarya</taxon>
        <taxon>Ascomycota</taxon>
        <taxon>Pezizomycotina</taxon>
        <taxon>Eurotiomycetes</taxon>
        <taxon>Eurotiomycetidae</taxon>
        <taxon>Eurotiales</taxon>
        <taxon>Aspergillaceae</taxon>
        <taxon>Penicillium</taxon>
    </lineage>
</organism>
<comment type="caution">
    <text evidence="2">The sequence shown here is derived from an EMBL/GenBank/DDBJ whole genome shotgun (WGS) entry which is preliminary data.</text>
</comment>
<keyword evidence="3" id="KW-1185">Reference proteome</keyword>
<gene>
    <name evidence="2" type="ORF">PENSOL_c045G02375</name>
</gene>
<accession>A0A1V6QSZ4</accession>
<dbReference type="AlphaFoldDB" id="A0A1V6QSZ4"/>
<evidence type="ECO:0000313" key="3">
    <source>
        <dbReference type="Proteomes" id="UP000191612"/>
    </source>
</evidence>
<evidence type="ECO:0000256" key="1">
    <source>
        <dbReference type="SAM" id="SignalP"/>
    </source>
</evidence>
<feature type="chain" id="PRO_5013297314" evidence="1">
    <location>
        <begin position="21"/>
        <end position="68"/>
    </location>
</feature>
<sequence length="68" mass="7279">MQLSFLLQATLALVVSSAWAQDAAVTADNTPTCLRICRDDPVECQAGWVSAQIAAEGEEEACWTCCSE</sequence>
<name>A0A1V6QSZ4_9EURO</name>
<keyword evidence="1" id="KW-0732">Signal</keyword>
<protein>
    <submittedName>
        <fullName evidence="2">Uncharacterized protein</fullName>
    </submittedName>
</protein>
<evidence type="ECO:0000313" key="2">
    <source>
        <dbReference type="EMBL" id="OQD92056.1"/>
    </source>
</evidence>
<dbReference type="Proteomes" id="UP000191612">
    <property type="component" value="Unassembled WGS sequence"/>
</dbReference>
<dbReference type="EMBL" id="MDYO01000045">
    <property type="protein sequence ID" value="OQD92056.1"/>
    <property type="molecule type" value="Genomic_DNA"/>
</dbReference>